<name>A0A4Y2E5I1_ARAVE</name>
<dbReference type="EMBL" id="BGPR01000507">
    <property type="protein sequence ID" value="GBM23977.1"/>
    <property type="molecule type" value="Genomic_DNA"/>
</dbReference>
<organism evidence="1 2">
    <name type="scientific">Araneus ventricosus</name>
    <name type="common">Orbweaver spider</name>
    <name type="synonym">Epeira ventricosa</name>
    <dbReference type="NCBI Taxonomy" id="182803"/>
    <lineage>
        <taxon>Eukaryota</taxon>
        <taxon>Metazoa</taxon>
        <taxon>Ecdysozoa</taxon>
        <taxon>Arthropoda</taxon>
        <taxon>Chelicerata</taxon>
        <taxon>Arachnida</taxon>
        <taxon>Araneae</taxon>
        <taxon>Araneomorphae</taxon>
        <taxon>Entelegynae</taxon>
        <taxon>Araneoidea</taxon>
        <taxon>Araneidae</taxon>
        <taxon>Araneus</taxon>
    </lineage>
</organism>
<comment type="caution">
    <text evidence="1">The sequence shown here is derived from an EMBL/GenBank/DDBJ whole genome shotgun (WGS) entry which is preliminary data.</text>
</comment>
<proteinExistence type="predicted"/>
<reference evidence="1 2" key="1">
    <citation type="journal article" date="2019" name="Sci. Rep.">
        <title>Orb-weaving spider Araneus ventricosus genome elucidates the spidroin gene catalogue.</title>
        <authorList>
            <person name="Kono N."/>
            <person name="Nakamura H."/>
            <person name="Ohtoshi R."/>
            <person name="Moran D.A.P."/>
            <person name="Shinohara A."/>
            <person name="Yoshida Y."/>
            <person name="Fujiwara M."/>
            <person name="Mori M."/>
            <person name="Tomita M."/>
            <person name="Arakawa K."/>
        </authorList>
    </citation>
    <scope>NUCLEOTIDE SEQUENCE [LARGE SCALE GENOMIC DNA]</scope>
</reference>
<protein>
    <submittedName>
        <fullName evidence="1">Uncharacterized protein</fullName>
    </submittedName>
</protein>
<dbReference type="AlphaFoldDB" id="A0A4Y2E5I1"/>
<keyword evidence="2" id="KW-1185">Reference proteome</keyword>
<evidence type="ECO:0000313" key="2">
    <source>
        <dbReference type="Proteomes" id="UP000499080"/>
    </source>
</evidence>
<dbReference type="Proteomes" id="UP000499080">
    <property type="component" value="Unassembled WGS sequence"/>
</dbReference>
<dbReference type="OrthoDB" id="6769926at2759"/>
<sequence>MYNSKRRRPESHVTTELGRTNILLSETERYVVYRGRPTPSKVIHINLLAPSRATDPSSTPLYGHLDKTVAIDWHILLEGVVERSRVATFRTS</sequence>
<gene>
    <name evidence="1" type="ORF">AVEN_198207_1</name>
</gene>
<accession>A0A4Y2E5I1</accession>
<evidence type="ECO:0000313" key="1">
    <source>
        <dbReference type="EMBL" id="GBM23977.1"/>
    </source>
</evidence>